<keyword evidence="4 16" id="KW-0812">Transmembrane</keyword>
<keyword evidence="13" id="KW-0325">Glycoprotein</keyword>
<dbReference type="InterPro" id="IPR013783">
    <property type="entry name" value="Ig-like_fold"/>
</dbReference>
<evidence type="ECO:0000256" key="3">
    <source>
        <dbReference type="ARBA" id="ARBA00022679"/>
    </source>
</evidence>
<keyword evidence="10 16" id="KW-0472">Membrane</keyword>
<evidence type="ECO:0000256" key="5">
    <source>
        <dbReference type="ARBA" id="ARBA00022737"/>
    </source>
</evidence>
<dbReference type="Pfam" id="PF00041">
    <property type="entry name" value="fn3"/>
    <property type="match status" value="2"/>
</dbReference>
<reference evidence="19" key="1">
    <citation type="submission" date="2022-11" db="UniProtKB">
        <authorList>
            <consortium name="EnsemblMetazoa"/>
        </authorList>
    </citation>
    <scope>IDENTIFICATION</scope>
</reference>
<protein>
    <recommendedName>
        <fullName evidence="2">receptor protein-tyrosine kinase</fullName>
        <ecNumber evidence="2">2.7.10.1</ecNumber>
    </recommendedName>
</protein>
<evidence type="ECO:0000256" key="1">
    <source>
        <dbReference type="ARBA" id="ARBA00004167"/>
    </source>
</evidence>
<dbReference type="PROSITE" id="PS00107">
    <property type="entry name" value="PROTEIN_KINASE_ATP"/>
    <property type="match status" value="1"/>
</dbReference>
<dbReference type="SUPFAM" id="SSF56112">
    <property type="entry name" value="Protein kinase-like (PK-like)"/>
    <property type="match status" value="1"/>
</dbReference>
<dbReference type="GO" id="GO:0005524">
    <property type="term" value="F:ATP binding"/>
    <property type="evidence" value="ECO:0007669"/>
    <property type="project" value="UniProtKB-UniRule"/>
</dbReference>
<dbReference type="CDD" id="cd00192">
    <property type="entry name" value="PTKc"/>
    <property type="match status" value="1"/>
</dbReference>
<sequence>MSYFIIVRTVPPPPENVFIDRSKITASTVTVTWSPGGGDGETQWFFVNHREYDTTSTFDTNTRVRIPDGVYEHTVVGLRPYTVYEIEVYAENANGPSDYIKRVVTTLSTALPPPPEDVFIDDSKITTSTVTVTWSPGGEDGETQWFFVNHRENDTTSTFDTNTRARIPDGVYKHTVVGLRPYTVYEIEVYAENANGPSDYVKTIVTTRPEFVSTAAGATDSPANMPAVTNGPGNTGVTVGIAVLAVIATAGILIAVVGIIWYRRKASRTNSDIPMQSTSIFVTRDQDASPYATISESLAEFSRDQLTIMRELGQGEFGKVLLAKAAGIVQRGVVTHVAIKTIKDGAGPTERGDLLREMDFMKQLPSHANVVKLLGYCVDKDPVFIIMEYLAKGPLKNVLTESRGKVKQAYDNLHGSSKSLTSRELIKFARDVADGMAFLASQQCIHRDLAARNVLVAENMVCKVADFGLARDVKNFRVYQRRSKGLLPLRWMALESILDDVYSTKSDVWSYGVLLWEILTLGARPYPTMSTETMISRLVDGLRMRRPSHCQEEL</sequence>
<evidence type="ECO:0000256" key="12">
    <source>
        <dbReference type="ARBA" id="ARBA00023170"/>
    </source>
</evidence>
<dbReference type="InterPro" id="IPR000719">
    <property type="entry name" value="Prot_kinase_dom"/>
</dbReference>
<dbReference type="GO" id="GO:0043235">
    <property type="term" value="C:receptor complex"/>
    <property type="evidence" value="ECO:0007669"/>
    <property type="project" value="TreeGrafter"/>
</dbReference>
<dbReference type="PROSITE" id="PS50011">
    <property type="entry name" value="PROTEIN_KINASE_DOM"/>
    <property type="match status" value="1"/>
</dbReference>
<dbReference type="InterPro" id="IPR036116">
    <property type="entry name" value="FN3_sf"/>
</dbReference>
<dbReference type="CDD" id="cd00063">
    <property type="entry name" value="FN3"/>
    <property type="match status" value="2"/>
</dbReference>
<proteinExistence type="predicted"/>
<keyword evidence="6 15" id="KW-0547">Nucleotide-binding</keyword>
<dbReference type="Gene3D" id="1.10.510.10">
    <property type="entry name" value="Transferase(Phosphotransferase) domain 1"/>
    <property type="match status" value="1"/>
</dbReference>
<dbReference type="InterPro" id="IPR008266">
    <property type="entry name" value="Tyr_kinase_AS"/>
</dbReference>
<dbReference type="Gene3D" id="2.60.40.10">
    <property type="entry name" value="Immunoglobulins"/>
    <property type="match status" value="2"/>
</dbReference>
<evidence type="ECO:0000256" key="15">
    <source>
        <dbReference type="PROSITE-ProRule" id="PRU10141"/>
    </source>
</evidence>
<dbReference type="EnsemblMetazoa" id="XM_038208890.1">
    <property type="protein sequence ID" value="XP_038064818.1"/>
    <property type="gene ID" value="LOC119735184"/>
</dbReference>
<dbReference type="InterPro" id="IPR003961">
    <property type="entry name" value="FN3_dom"/>
</dbReference>
<feature type="domain" description="Protein kinase" evidence="17">
    <location>
        <begin position="306"/>
        <end position="554"/>
    </location>
</feature>
<accession>A0A914AMK0</accession>
<evidence type="ECO:0000256" key="10">
    <source>
        <dbReference type="ARBA" id="ARBA00023136"/>
    </source>
</evidence>
<evidence type="ECO:0000256" key="13">
    <source>
        <dbReference type="ARBA" id="ARBA00023180"/>
    </source>
</evidence>
<evidence type="ECO:0000256" key="8">
    <source>
        <dbReference type="ARBA" id="ARBA00022840"/>
    </source>
</evidence>
<evidence type="ECO:0000256" key="9">
    <source>
        <dbReference type="ARBA" id="ARBA00022989"/>
    </source>
</evidence>
<dbReference type="PRINTS" id="PR00109">
    <property type="entry name" value="TYRKINASE"/>
</dbReference>
<name>A0A914AMK0_PATMI</name>
<evidence type="ECO:0000313" key="19">
    <source>
        <dbReference type="EnsemblMetazoa" id="XP_038064818.1"/>
    </source>
</evidence>
<dbReference type="RefSeq" id="XP_038064818.1">
    <property type="nucleotide sequence ID" value="XM_038208890.1"/>
</dbReference>
<keyword evidence="3" id="KW-0808">Transferase</keyword>
<dbReference type="InterPro" id="IPR011009">
    <property type="entry name" value="Kinase-like_dom_sf"/>
</dbReference>
<evidence type="ECO:0000256" key="7">
    <source>
        <dbReference type="ARBA" id="ARBA00022777"/>
    </source>
</evidence>
<feature type="domain" description="Fibronectin type-III" evidence="18">
    <location>
        <begin position="114"/>
        <end position="211"/>
    </location>
</feature>
<dbReference type="PROSITE" id="PS50853">
    <property type="entry name" value="FN3"/>
    <property type="match status" value="2"/>
</dbReference>
<dbReference type="Pfam" id="PF07714">
    <property type="entry name" value="PK_Tyr_Ser-Thr"/>
    <property type="match status" value="1"/>
</dbReference>
<dbReference type="SUPFAM" id="SSF49265">
    <property type="entry name" value="Fibronectin type III"/>
    <property type="match status" value="1"/>
</dbReference>
<feature type="binding site" evidence="15">
    <location>
        <position position="340"/>
    </location>
    <ligand>
        <name>ATP</name>
        <dbReference type="ChEBI" id="CHEBI:30616"/>
    </ligand>
</feature>
<evidence type="ECO:0000256" key="6">
    <source>
        <dbReference type="ARBA" id="ARBA00022741"/>
    </source>
</evidence>
<dbReference type="InterPro" id="IPR017441">
    <property type="entry name" value="Protein_kinase_ATP_BS"/>
</dbReference>
<comment type="subcellular location">
    <subcellularLocation>
        <location evidence="1">Membrane</location>
        <topology evidence="1">Single-pass membrane protein</topology>
    </subcellularLocation>
</comment>
<evidence type="ECO:0000256" key="16">
    <source>
        <dbReference type="SAM" id="Phobius"/>
    </source>
</evidence>
<dbReference type="GO" id="GO:0007169">
    <property type="term" value="P:cell surface receptor protein tyrosine kinase signaling pathway"/>
    <property type="evidence" value="ECO:0007669"/>
    <property type="project" value="TreeGrafter"/>
</dbReference>
<evidence type="ECO:0000256" key="14">
    <source>
        <dbReference type="ARBA" id="ARBA00051243"/>
    </source>
</evidence>
<evidence type="ECO:0000313" key="20">
    <source>
        <dbReference type="Proteomes" id="UP000887568"/>
    </source>
</evidence>
<keyword evidence="7" id="KW-0418">Kinase</keyword>
<dbReference type="SMART" id="SM00060">
    <property type="entry name" value="FN3"/>
    <property type="match status" value="2"/>
</dbReference>
<feature type="transmembrane region" description="Helical" evidence="16">
    <location>
        <begin position="239"/>
        <end position="262"/>
    </location>
</feature>
<keyword evidence="20" id="KW-1185">Reference proteome</keyword>
<evidence type="ECO:0000256" key="2">
    <source>
        <dbReference type="ARBA" id="ARBA00011902"/>
    </source>
</evidence>
<comment type="catalytic activity">
    <reaction evidence="14">
        <text>L-tyrosyl-[protein] + ATP = O-phospho-L-tyrosyl-[protein] + ADP + H(+)</text>
        <dbReference type="Rhea" id="RHEA:10596"/>
        <dbReference type="Rhea" id="RHEA-COMP:10136"/>
        <dbReference type="Rhea" id="RHEA-COMP:20101"/>
        <dbReference type="ChEBI" id="CHEBI:15378"/>
        <dbReference type="ChEBI" id="CHEBI:30616"/>
        <dbReference type="ChEBI" id="CHEBI:46858"/>
        <dbReference type="ChEBI" id="CHEBI:61978"/>
        <dbReference type="ChEBI" id="CHEBI:456216"/>
        <dbReference type="EC" id="2.7.10.1"/>
    </reaction>
</comment>
<dbReference type="GO" id="GO:0005886">
    <property type="term" value="C:plasma membrane"/>
    <property type="evidence" value="ECO:0007669"/>
    <property type="project" value="TreeGrafter"/>
</dbReference>
<dbReference type="InterPro" id="IPR050122">
    <property type="entry name" value="RTK"/>
</dbReference>
<evidence type="ECO:0000256" key="4">
    <source>
        <dbReference type="ARBA" id="ARBA00022692"/>
    </source>
</evidence>
<dbReference type="InterPro" id="IPR001245">
    <property type="entry name" value="Ser-Thr/Tyr_kinase_cat_dom"/>
</dbReference>
<keyword evidence="9 16" id="KW-1133">Transmembrane helix</keyword>
<dbReference type="InterPro" id="IPR020635">
    <property type="entry name" value="Tyr_kinase_cat_dom"/>
</dbReference>
<keyword evidence="12" id="KW-0675">Receptor</keyword>
<keyword evidence="11" id="KW-0829">Tyrosine-protein kinase</keyword>
<dbReference type="PANTHER" id="PTHR24416:SF621">
    <property type="entry name" value="TYROSINE KINASE RECEPTOR CAD96CA"/>
    <property type="match status" value="1"/>
</dbReference>
<dbReference type="FunFam" id="1.10.510.10:FF:000554">
    <property type="entry name" value="Predicted protein"/>
    <property type="match status" value="1"/>
</dbReference>
<keyword evidence="5" id="KW-0677">Repeat</keyword>
<dbReference type="GO" id="GO:0004714">
    <property type="term" value="F:transmembrane receptor protein tyrosine kinase activity"/>
    <property type="evidence" value="ECO:0007669"/>
    <property type="project" value="UniProtKB-EC"/>
</dbReference>
<dbReference type="GeneID" id="119735184"/>
<organism evidence="19 20">
    <name type="scientific">Patiria miniata</name>
    <name type="common">Bat star</name>
    <name type="synonym">Asterina miniata</name>
    <dbReference type="NCBI Taxonomy" id="46514"/>
    <lineage>
        <taxon>Eukaryota</taxon>
        <taxon>Metazoa</taxon>
        <taxon>Echinodermata</taxon>
        <taxon>Eleutherozoa</taxon>
        <taxon>Asterozoa</taxon>
        <taxon>Asteroidea</taxon>
        <taxon>Valvatacea</taxon>
        <taxon>Valvatida</taxon>
        <taxon>Asterinidae</taxon>
        <taxon>Patiria</taxon>
    </lineage>
</organism>
<dbReference type="PROSITE" id="PS00109">
    <property type="entry name" value="PROTEIN_KINASE_TYR"/>
    <property type="match status" value="1"/>
</dbReference>
<feature type="domain" description="Fibronectin type-III" evidence="18">
    <location>
        <begin position="13"/>
        <end position="112"/>
    </location>
</feature>
<dbReference type="Proteomes" id="UP000887568">
    <property type="component" value="Unplaced"/>
</dbReference>
<dbReference type="AlphaFoldDB" id="A0A914AMK0"/>
<evidence type="ECO:0000259" key="17">
    <source>
        <dbReference type="PROSITE" id="PS50011"/>
    </source>
</evidence>
<dbReference type="EC" id="2.7.10.1" evidence="2"/>
<dbReference type="PANTHER" id="PTHR24416">
    <property type="entry name" value="TYROSINE-PROTEIN KINASE RECEPTOR"/>
    <property type="match status" value="1"/>
</dbReference>
<dbReference type="OrthoDB" id="10261027at2759"/>
<dbReference type="SMART" id="SM00219">
    <property type="entry name" value="TyrKc"/>
    <property type="match status" value="1"/>
</dbReference>
<keyword evidence="8 15" id="KW-0067">ATP-binding</keyword>
<dbReference type="Gene3D" id="3.30.200.20">
    <property type="entry name" value="Phosphorylase Kinase, domain 1"/>
    <property type="match status" value="1"/>
</dbReference>
<evidence type="ECO:0000256" key="11">
    <source>
        <dbReference type="ARBA" id="ARBA00023137"/>
    </source>
</evidence>
<evidence type="ECO:0000259" key="18">
    <source>
        <dbReference type="PROSITE" id="PS50853"/>
    </source>
</evidence>